<dbReference type="HOGENOM" id="CLU_622283_0_0_0"/>
<reference evidence="2 3" key="1">
    <citation type="journal article" date="2010" name="Proc. Natl. Acad. Sci. U.S.A.">
        <title>A Nitrospira metagenome illuminates the physiology and evolution of globally important nitrite-oxidizing bacteria.</title>
        <authorList>
            <person name="Lucker S."/>
            <person name="Wagner M."/>
            <person name="Maixner F."/>
            <person name="Pelletier E."/>
            <person name="Koch H."/>
            <person name="Vacherie B."/>
            <person name="Rattei T."/>
            <person name="Sinninghe Damste J."/>
            <person name="Spieck E."/>
            <person name="Le Paslier D."/>
            <person name="Daims H."/>
        </authorList>
    </citation>
    <scope>NUCLEOTIDE SEQUENCE [LARGE SCALE GENOMIC DNA]</scope>
</reference>
<dbReference type="SUPFAM" id="SSF103515">
    <property type="entry name" value="Autotransporter"/>
    <property type="match status" value="1"/>
</dbReference>
<evidence type="ECO:0000313" key="2">
    <source>
        <dbReference type="EMBL" id="CBK41731.1"/>
    </source>
</evidence>
<dbReference type="Proteomes" id="UP000001660">
    <property type="component" value="Chromosome"/>
</dbReference>
<dbReference type="PROSITE" id="PS51208">
    <property type="entry name" value="AUTOTRANSPORTER"/>
    <property type="match status" value="1"/>
</dbReference>
<keyword evidence="3" id="KW-1185">Reference proteome</keyword>
<protein>
    <submittedName>
        <fullName evidence="2">Putative Outer membrane autotransporter</fullName>
    </submittedName>
</protein>
<dbReference type="Pfam" id="PF03797">
    <property type="entry name" value="Autotransporter"/>
    <property type="match status" value="1"/>
</dbReference>
<dbReference type="KEGG" id="nde:NIDE2008"/>
<organism evidence="2 3">
    <name type="scientific">Nitrospira defluvii</name>
    <dbReference type="NCBI Taxonomy" id="330214"/>
    <lineage>
        <taxon>Bacteria</taxon>
        <taxon>Pseudomonadati</taxon>
        <taxon>Nitrospirota</taxon>
        <taxon>Nitrospiria</taxon>
        <taxon>Nitrospirales</taxon>
        <taxon>Nitrospiraceae</taxon>
        <taxon>Nitrospira</taxon>
    </lineage>
</organism>
<dbReference type="AlphaFoldDB" id="D8PES2"/>
<dbReference type="Gene3D" id="2.40.128.130">
    <property type="entry name" value="Autotransporter beta-domain"/>
    <property type="match status" value="1"/>
</dbReference>
<dbReference type="InterPro" id="IPR036709">
    <property type="entry name" value="Autotransporte_beta_dom_sf"/>
</dbReference>
<gene>
    <name evidence="2" type="ORF">NIDE2008</name>
</gene>
<dbReference type="STRING" id="330214.NIDE2008"/>
<dbReference type="EMBL" id="FP929003">
    <property type="protein sequence ID" value="CBK41731.1"/>
    <property type="molecule type" value="Genomic_DNA"/>
</dbReference>
<feature type="domain" description="Autotransporter" evidence="1">
    <location>
        <begin position="164"/>
        <end position="463"/>
    </location>
</feature>
<dbReference type="SMART" id="SM00869">
    <property type="entry name" value="Autotransporter"/>
    <property type="match status" value="1"/>
</dbReference>
<proteinExistence type="predicted"/>
<dbReference type="OrthoDB" id="8416993at2"/>
<accession>D8PES2</accession>
<name>D8PES2_9BACT</name>
<sequence>MPWQNMKHWRTYFIFSSAVVVGLSHLYQPGSAPAQVLNQQVNQLLANNCTNLLGAPAANLGSLGPNLAALCQFPTTNGASSSGGGAASVQGSAASILNRVLLQRLDDTDQEEGQEHRRASSLMLNPMSVLTTGLGGNLSVSSPFYAASTAGGNSGATFSTGSRSRWNGVGFFASGLVESLNRDITTFQDGYKSNILGITAGADYRFNKKLVAGLALSYSNTDGDFRSGGNFSTNSYGGLLFASYVPTDKTFIQVTGGYTHNSYLVARAASASVTTSNPFLRSQQGGVNDINGIASSRSNGNVFNLGLLTGYDHPIGRFTVGPRAGLSYSNTKIGGYSEAGNTGIELKYDDQSINSVQSVLGVQGSAAFSTAMGVLVPQFNADYIHEFANSQRFIGVQFAEDLRATPTRFTFQNDVPVRNYFNLGTGLVMVLPNGWQPFVNFRAMVGNEQFNNYAGTFGLRIEL</sequence>
<dbReference type="eggNOG" id="COG4625">
    <property type="taxonomic scope" value="Bacteria"/>
</dbReference>
<evidence type="ECO:0000313" key="3">
    <source>
        <dbReference type="Proteomes" id="UP000001660"/>
    </source>
</evidence>
<dbReference type="InterPro" id="IPR005546">
    <property type="entry name" value="Autotransporte_beta"/>
</dbReference>
<evidence type="ECO:0000259" key="1">
    <source>
        <dbReference type="PROSITE" id="PS51208"/>
    </source>
</evidence>